<gene>
    <name evidence="1" type="ORF">PYK22_01939</name>
</gene>
<dbReference type="STRING" id="454194.PYK22_01939"/>
<protein>
    <submittedName>
        <fullName evidence="1">Uncharacterized protein</fullName>
    </submittedName>
</protein>
<dbReference type="Proteomes" id="UP000031518">
    <property type="component" value="Unassembled WGS sequence"/>
</dbReference>
<dbReference type="EMBL" id="CBXV010000007">
    <property type="protein sequence ID" value="CDM65930.1"/>
    <property type="molecule type" value="Genomic_DNA"/>
</dbReference>
<reference evidence="1 2" key="2">
    <citation type="submission" date="2015-01" db="EMBL/GenBank/DDBJ databases">
        <title>Complete genome sequence of Pyrinomonas methylaliphatogenes type strain K22T.</title>
        <authorList>
            <person name="Lee K.C.Y."/>
            <person name="Power J.F."/>
            <person name="Dunfield P.F."/>
            <person name="Morgan X.C."/>
            <person name="Huttenhower C."/>
            <person name="Stott M.B."/>
        </authorList>
    </citation>
    <scope>NUCLEOTIDE SEQUENCE [LARGE SCALE GENOMIC DNA]</scope>
    <source>
        <strain evidence="1 2">K22</strain>
    </source>
</reference>
<accession>A0A0B6X0K1</accession>
<evidence type="ECO:0000313" key="1">
    <source>
        <dbReference type="EMBL" id="CDM65930.1"/>
    </source>
</evidence>
<name>A0A0B6X0K1_9BACT</name>
<evidence type="ECO:0000313" key="2">
    <source>
        <dbReference type="Proteomes" id="UP000031518"/>
    </source>
</evidence>
<reference evidence="1 2" key="1">
    <citation type="submission" date="2013-12" db="EMBL/GenBank/DDBJ databases">
        <authorList>
            <person name="Stott M."/>
        </authorList>
    </citation>
    <scope>NUCLEOTIDE SEQUENCE [LARGE SCALE GENOMIC DNA]</scope>
    <source>
        <strain evidence="1 2">K22</strain>
    </source>
</reference>
<organism evidence="1 2">
    <name type="scientific">Pyrinomonas methylaliphatogenes</name>
    <dbReference type="NCBI Taxonomy" id="454194"/>
    <lineage>
        <taxon>Bacteria</taxon>
        <taxon>Pseudomonadati</taxon>
        <taxon>Acidobacteriota</taxon>
        <taxon>Blastocatellia</taxon>
        <taxon>Blastocatellales</taxon>
        <taxon>Pyrinomonadaceae</taxon>
        <taxon>Pyrinomonas</taxon>
    </lineage>
</organism>
<sequence length="170" mass="19459">MRRCPICIPPLPLAPFRFEQLGLFIRIEPREDVESLSDVRRTQEPVCIVDHFTDVKRSHIWRIFEDRVELVTRDGDEFGDIIVTGFTGHPYHHLAERTYAARVTKIVSRADFATAHAIIDDLFFGAQVVEICAHDWTEFAFADRCLCLALLGPGDLTDEHKRQSEDDAPP</sequence>
<proteinExistence type="predicted"/>
<keyword evidence="2" id="KW-1185">Reference proteome</keyword>
<dbReference type="AlphaFoldDB" id="A0A0B6X0K1"/>